<proteinExistence type="predicted"/>
<keyword evidence="1" id="KW-0560">Oxidoreductase</keyword>
<accession>A0A8S3JN66</accession>
<comment type="caution">
    <text evidence="2">The sequence shown here is derived from an EMBL/GenBank/DDBJ whole genome shotgun (WGS) entry which is preliminary data.</text>
</comment>
<sequence>KTVLITGGNTGIGYETAMDLLQRGARVVLACRNVSKGYDAMNKLLVKTSSNQENIRVMECDLCSLNSVRAFVKMYNEEEDRLDILICNAGLGWS</sequence>
<feature type="non-terminal residue" evidence="2">
    <location>
        <position position="94"/>
    </location>
</feature>
<dbReference type="PANTHER" id="PTHR43157:SF31">
    <property type="entry name" value="PHOSPHATIDYLINOSITOL-GLYCAN BIOSYNTHESIS CLASS F PROTEIN"/>
    <property type="match status" value="1"/>
</dbReference>
<evidence type="ECO:0000313" key="2">
    <source>
        <dbReference type="EMBL" id="CAF5219595.1"/>
    </source>
</evidence>
<dbReference type="Pfam" id="PF00106">
    <property type="entry name" value="adh_short"/>
    <property type="match status" value="1"/>
</dbReference>
<dbReference type="SUPFAM" id="SSF51735">
    <property type="entry name" value="NAD(P)-binding Rossmann-fold domains"/>
    <property type="match status" value="1"/>
</dbReference>
<dbReference type="InterPro" id="IPR036291">
    <property type="entry name" value="NAD(P)-bd_dom_sf"/>
</dbReference>
<dbReference type="PRINTS" id="PR00081">
    <property type="entry name" value="GDHRDH"/>
</dbReference>
<feature type="non-terminal residue" evidence="2">
    <location>
        <position position="1"/>
    </location>
</feature>
<evidence type="ECO:0000313" key="3">
    <source>
        <dbReference type="Proteomes" id="UP000676336"/>
    </source>
</evidence>
<dbReference type="Proteomes" id="UP000676336">
    <property type="component" value="Unassembled WGS sequence"/>
</dbReference>
<dbReference type="GO" id="GO:0016491">
    <property type="term" value="F:oxidoreductase activity"/>
    <property type="evidence" value="ECO:0007669"/>
    <property type="project" value="UniProtKB-KW"/>
</dbReference>
<evidence type="ECO:0000256" key="1">
    <source>
        <dbReference type="ARBA" id="ARBA00023002"/>
    </source>
</evidence>
<protein>
    <submittedName>
        <fullName evidence="2">Uncharacterized protein</fullName>
    </submittedName>
</protein>
<dbReference type="AlphaFoldDB" id="A0A8S3JN66"/>
<name>A0A8S3JN66_9BILA</name>
<dbReference type="Gene3D" id="3.40.50.720">
    <property type="entry name" value="NAD(P)-binding Rossmann-like Domain"/>
    <property type="match status" value="1"/>
</dbReference>
<gene>
    <name evidence="2" type="ORF">SMN809_LOCUS81495</name>
</gene>
<reference evidence="2" key="1">
    <citation type="submission" date="2021-02" db="EMBL/GenBank/DDBJ databases">
        <authorList>
            <person name="Nowell W R."/>
        </authorList>
    </citation>
    <scope>NUCLEOTIDE SEQUENCE</scope>
</reference>
<dbReference type="InterPro" id="IPR002347">
    <property type="entry name" value="SDR_fam"/>
</dbReference>
<dbReference type="PANTHER" id="PTHR43157">
    <property type="entry name" value="PHOSPHATIDYLINOSITOL-GLYCAN BIOSYNTHESIS CLASS F PROTEIN-RELATED"/>
    <property type="match status" value="1"/>
</dbReference>
<dbReference type="EMBL" id="CAJOBI010348520">
    <property type="protein sequence ID" value="CAF5219595.1"/>
    <property type="molecule type" value="Genomic_DNA"/>
</dbReference>
<organism evidence="2 3">
    <name type="scientific">Rotaria magnacalcarata</name>
    <dbReference type="NCBI Taxonomy" id="392030"/>
    <lineage>
        <taxon>Eukaryota</taxon>
        <taxon>Metazoa</taxon>
        <taxon>Spiralia</taxon>
        <taxon>Gnathifera</taxon>
        <taxon>Rotifera</taxon>
        <taxon>Eurotatoria</taxon>
        <taxon>Bdelloidea</taxon>
        <taxon>Philodinida</taxon>
        <taxon>Philodinidae</taxon>
        <taxon>Rotaria</taxon>
    </lineage>
</organism>